<protein>
    <recommendedName>
        <fullName evidence="3">DUF742 domain-containing protein</fullName>
    </recommendedName>
</protein>
<proteinExistence type="predicted"/>
<dbReference type="PANTHER" id="PTHR36221">
    <property type="entry name" value="DUF742 DOMAIN-CONTAINING PROTEIN"/>
    <property type="match status" value="1"/>
</dbReference>
<organism evidence="1 2">
    <name type="scientific">Nocardia jinanensis</name>
    <dbReference type="NCBI Taxonomy" id="382504"/>
    <lineage>
        <taxon>Bacteria</taxon>
        <taxon>Bacillati</taxon>
        <taxon>Actinomycetota</taxon>
        <taxon>Actinomycetes</taxon>
        <taxon>Mycobacteriales</taxon>
        <taxon>Nocardiaceae</taxon>
        <taxon>Nocardia</taxon>
    </lineage>
</organism>
<accession>A0A917RU03</accession>
<comment type="caution">
    <text evidence="1">The sequence shown here is derived from an EMBL/GenBank/DDBJ whole genome shotgun (WGS) entry which is preliminary data.</text>
</comment>
<evidence type="ECO:0000313" key="2">
    <source>
        <dbReference type="Proteomes" id="UP000638263"/>
    </source>
</evidence>
<dbReference type="Pfam" id="PF05331">
    <property type="entry name" value="DUF742"/>
    <property type="match status" value="1"/>
</dbReference>
<dbReference type="RefSeq" id="WP_058852907.1">
    <property type="nucleotide sequence ID" value="NZ_BMMH01000014.1"/>
</dbReference>
<keyword evidence="2" id="KW-1185">Reference proteome</keyword>
<dbReference type="Proteomes" id="UP000638263">
    <property type="component" value="Unassembled WGS sequence"/>
</dbReference>
<reference evidence="1" key="1">
    <citation type="journal article" date="2014" name="Int. J. Syst. Evol. Microbiol.">
        <title>Complete genome sequence of Corynebacterium casei LMG S-19264T (=DSM 44701T), isolated from a smear-ripened cheese.</title>
        <authorList>
            <consortium name="US DOE Joint Genome Institute (JGI-PGF)"/>
            <person name="Walter F."/>
            <person name="Albersmeier A."/>
            <person name="Kalinowski J."/>
            <person name="Ruckert C."/>
        </authorList>
    </citation>
    <scope>NUCLEOTIDE SEQUENCE</scope>
    <source>
        <strain evidence="1">CGMCC 4.3508</strain>
    </source>
</reference>
<evidence type="ECO:0000313" key="1">
    <source>
        <dbReference type="EMBL" id="GGL32525.1"/>
    </source>
</evidence>
<gene>
    <name evidence="1" type="ORF">GCM10011588_54180</name>
</gene>
<dbReference type="PANTHER" id="PTHR36221:SF1">
    <property type="entry name" value="DUF742 DOMAIN-CONTAINING PROTEIN"/>
    <property type="match status" value="1"/>
</dbReference>
<dbReference type="InterPro" id="IPR007995">
    <property type="entry name" value="DUF742"/>
</dbReference>
<reference evidence="1" key="2">
    <citation type="submission" date="2020-09" db="EMBL/GenBank/DDBJ databases">
        <authorList>
            <person name="Sun Q."/>
            <person name="Zhou Y."/>
        </authorList>
    </citation>
    <scope>NUCLEOTIDE SEQUENCE</scope>
    <source>
        <strain evidence="1">CGMCC 4.3508</strain>
    </source>
</reference>
<dbReference type="EMBL" id="BMMH01000014">
    <property type="protein sequence ID" value="GGL32525.1"/>
    <property type="molecule type" value="Genomic_DNA"/>
</dbReference>
<evidence type="ECO:0008006" key="3">
    <source>
        <dbReference type="Google" id="ProtNLM"/>
    </source>
</evidence>
<name>A0A917RU03_9NOCA</name>
<dbReference type="AlphaFoldDB" id="A0A917RU03"/>
<sequence>MTGPRGPWEEEEAGPVARLYAMTGGRGRTARTELTLDTMVVDIGAGFAPRRTEPEYIGIIRFCRVPQSVAEVSAQLRIPLAMTKVLVGDLIDDGRLAVRAPFETTDATSDLGLLQTIANSLRGGRDRVT</sequence>